<dbReference type="RefSeq" id="WP_205307064.1">
    <property type="nucleotide sequence ID" value="NZ_BAAAVF010000009.1"/>
</dbReference>
<gene>
    <name evidence="1" type="ORF">JOD49_001994</name>
</gene>
<dbReference type="SUPFAM" id="SSF53271">
    <property type="entry name" value="PRTase-like"/>
    <property type="match status" value="1"/>
</dbReference>
<dbReference type="EMBL" id="JAFBBO010000001">
    <property type="protein sequence ID" value="MBM7479074.1"/>
    <property type="molecule type" value="Genomic_DNA"/>
</dbReference>
<name>A0ABS2LG34_9CELL</name>
<keyword evidence="2" id="KW-1185">Reference proteome</keyword>
<sequence length="288" mass="29779">MSEVRTVAVHRLTGGGTGSARGVVRGLGSGTGFDARTYSLMKHGAARATSSLGTELAHRLLHEEPSLVEDPAPLVLPVAFVAVPPACWFLAEAVLGVLGPLRAARGYAPGRVAQVVKDSVTMTNYASASAASRRAEMDRIGFRLTADVAGAQVLVVDDVRVTGLAERRMLRALDGAGAARTVVAYVAVVDDALAQDPAVESVLNTAEVDSVVRMVPHLEAGDLHLTIRFLRAVLGASVAEREAVLAACPPAVLAAMLAGARATGAAFCASYPEGVRDLEARAAGLVLR</sequence>
<accession>A0ABS2LG34</accession>
<organism evidence="1 2">
    <name type="scientific">Oerskovia jenensis</name>
    <dbReference type="NCBI Taxonomy" id="162169"/>
    <lineage>
        <taxon>Bacteria</taxon>
        <taxon>Bacillati</taxon>
        <taxon>Actinomycetota</taxon>
        <taxon>Actinomycetes</taxon>
        <taxon>Micrococcales</taxon>
        <taxon>Cellulomonadaceae</taxon>
        <taxon>Oerskovia</taxon>
    </lineage>
</organism>
<dbReference type="InterPro" id="IPR029057">
    <property type="entry name" value="PRTase-like"/>
</dbReference>
<comment type="caution">
    <text evidence="1">The sequence shown here is derived from an EMBL/GenBank/DDBJ whole genome shotgun (WGS) entry which is preliminary data.</text>
</comment>
<protein>
    <recommendedName>
        <fullName evidence="3">Phosphoribosyltransferase</fullName>
    </recommendedName>
</protein>
<reference evidence="1 2" key="1">
    <citation type="submission" date="2021-01" db="EMBL/GenBank/DDBJ databases">
        <title>Sequencing the genomes of 1000 actinobacteria strains.</title>
        <authorList>
            <person name="Klenk H.-P."/>
        </authorList>
    </citation>
    <scope>NUCLEOTIDE SEQUENCE [LARGE SCALE GENOMIC DNA]</scope>
    <source>
        <strain evidence="1 2">DSM 46000</strain>
    </source>
</reference>
<evidence type="ECO:0000313" key="2">
    <source>
        <dbReference type="Proteomes" id="UP000698059"/>
    </source>
</evidence>
<dbReference type="InterPro" id="IPR028944">
    <property type="entry name" value="PRTase_ComF-like"/>
</dbReference>
<dbReference type="Proteomes" id="UP000698059">
    <property type="component" value="Unassembled WGS sequence"/>
</dbReference>
<dbReference type="Gene3D" id="3.40.50.2020">
    <property type="match status" value="1"/>
</dbReference>
<evidence type="ECO:0008006" key="3">
    <source>
        <dbReference type="Google" id="ProtNLM"/>
    </source>
</evidence>
<proteinExistence type="predicted"/>
<dbReference type="Pfam" id="PF15610">
    <property type="entry name" value="PRTase_3"/>
    <property type="match status" value="1"/>
</dbReference>
<evidence type="ECO:0000313" key="1">
    <source>
        <dbReference type="EMBL" id="MBM7479074.1"/>
    </source>
</evidence>